<accession>A0A7M4E3X5</accession>
<dbReference type="InterPro" id="IPR048270">
    <property type="entry name" value="PNMA_C"/>
</dbReference>
<sequence>MKILNNVFGRSTQGGGAYYELLSTFQHKGEAISSYLLRLEQVLQQVAAQGALNVTEVDCTRLWQIQTGACYSLPLIRDLNLAGCKSNPPSLVQFMKEVWEEEEILHLREIIKPTLSETGKILTKGFCRTTFPSCIPRLSLILTA</sequence>
<evidence type="ECO:0000259" key="1">
    <source>
        <dbReference type="Pfam" id="PF14893"/>
    </source>
</evidence>
<reference evidence="2" key="1">
    <citation type="submission" date="2025-08" db="UniProtKB">
        <authorList>
            <consortium name="Ensembl"/>
        </authorList>
    </citation>
    <scope>IDENTIFICATION</scope>
</reference>
<evidence type="ECO:0000313" key="2">
    <source>
        <dbReference type="Ensembl" id="ENSCPRP00005004140.1"/>
    </source>
</evidence>
<dbReference type="PANTHER" id="PTHR23095">
    <property type="entry name" value="PARANEOPLASTIC ANTIGEN"/>
    <property type="match status" value="1"/>
</dbReference>
<dbReference type="InterPro" id="IPR026523">
    <property type="entry name" value="PNMA"/>
</dbReference>
<feature type="domain" description="Paraneoplastic antigen Ma-like C-terminal" evidence="1">
    <location>
        <begin position="2"/>
        <end position="95"/>
    </location>
</feature>
<protein>
    <recommendedName>
        <fullName evidence="1">Paraneoplastic antigen Ma-like C-terminal domain-containing protein</fullName>
    </recommendedName>
</protein>
<dbReference type="OMA" id="FPSCIPR"/>
<reference evidence="2" key="2">
    <citation type="submission" date="2025-09" db="UniProtKB">
        <authorList>
            <consortium name="Ensembl"/>
        </authorList>
    </citation>
    <scope>IDENTIFICATION</scope>
</reference>
<evidence type="ECO:0000313" key="3">
    <source>
        <dbReference type="Proteomes" id="UP000594220"/>
    </source>
</evidence>
<dbReference type="AlphaFoldDB" id="A0A7M4E3X5"/>
<dbReference type="Ensembl" id="ENSCPRT00005004857.1">
    <property type="protein sequence ID" value="ENSCPRP00005004140.1"/>
    <property type="gene ID" value="ENSCPRG00005003040.1"/>
</dbReference>
<dbReference type="PANTHER" id="PTHR23095:SF43">
    <property type="entry name" value="PARANEOPLASTIC ANTIGEN-LIKE PROTEIN 8C"/>
    <property type="match status" value="1"/>
</dbReference>
<dbReference type="Pfam" id="PF14893">
    <property type="entry name" value="PNMA"/>
    <property type="match status" value="1"/>
</dbReference>
<name>A0A7M4E3X5_CROPO</name>
<organism evidence="2 3">
    <name type="scientific">Crocodylus porosus</name>
    <name type="common">Saltwater crocodile</name>
    <name type="synonym">Estuarine crocodile</name>
    <dbReference type="NCBI Taxonomy" id="8502"/>
    <lineage>
        <taxon>Eukaryota</taxon>
        <taxon>Metazoa</taxon>
        <taxon>Chordata</taxon>
        <taxon>Craniata</taxon>
        <taxon>Vertebrata</taxon>
        <taxon>Euteleostomi</taxon>
        <taxon>Archelosauria</taxon>
        <taxon>Archosauria</taxon>
        <taxon>Crocodylia</taxon>
        <taxon>Longirostres</taxon>
        <taxon>Crocodylidae</taxon>
        <taxon>Crocodylus</taxon>
    </lineage>
</organism>
<dbReference type="GeneTree" id="ENSGT00960000189655"/>
<proteinExistence type="predicted"/>
<keyword evidence="3" id="KW-1185">Reference proteome</keyword>
<dbReference type="Proteomes" id="UP000594220">
    <property type="component" value="Unplaced"/>
</dbReference>